<evidence type="ECO:0000256" key="6">
    <source>
        <dbReference type="ARBA" id="ARBA00023136"/>
    </source>
</evidence>
<proteinExistence type="inferred from homology"/>
<dbReference type="PANTHER" id="PTHR30587">
    <property type="entry name" value="FLAGELLAR BIOSYNTHETIC PROTEIN FLIP"/>
    <property type="match status" value="1"/>
</dbReference>
<reference evidence="8 9" key="1">
    <citation type="submission" date="2016-10" db="EMBL/GenBank/DDBJ databases">
        <authorList>
            <person name="de Groot N.N."/>
        </authorList>
    </citation>
    <scope>NUCLEOTIDE SEQUENCE [LARGE SCALE GENOMIC DNA]</scope>
    <source>
        <strain evidence="8 9">U95</strain>
    </source>
</reference>
<dbReference type="GO" id="GO:0005886">
    <property type="term" value="C:plasma membrane"/>
    <property type="evidence" value="ECO:0007669"/>
    <property type="project" value="UniProtKB-SubCell"/>
</dbReference>
<dbReference type="InterPro" id="IPR005773">
    <property type="entry name" value="T3SS_YscR-like"/>
</dbReference>
<keyword evidence="3 7" id="KW-1003">Cell membrane</keyword>
<dbReference type="STRING" id="1156985.SAMN04488118_104302"/>
<dbReference type="PRINTS" id="PR01302">
    <property type="entry name" value="TYPE3IMPPROT"/>
</dbReference>
<organism evidence="8 9">
    <name type="scientific">Epibacterium ulvae</name>
    <dbReference type="NCBI Taxonomy" id="1156985"/>
    <lineage>
        <taxon>Bacteria</taxon>
        <taxon>Pseudomonadati</taxon>
        <taxon>Pseudomonadota</taxon>
        <taxon>Alphaproteobacteria</taxon>
        <taxon>Rhodobacterales</taxon>
        <taxon>Roseobacteraceae</taxon>
        <taxon>Epibacterium</taxon>
    </lineage>
</organism>
<dbReference type="AlphaFoldDB" id="A0A1G5QKJ4"/>
<evidence type="ECO:0000256" key="4">
    <source>
        <dbReference type="ARBA" id="ARBA00022692"/>
    </source>
</evidence>
<evidence type="ECO:0000256" key="5">
    <source>
        <dbReference type="ARBA" id="ARBA00022989"/>
    </source>
</evidence>
<protein>
    <submittedName>
        <fullName evidence="8">Type III secretion protein R</fullName>
    </submittedName>
</protein>
<keyword evidence="6 7" id="KW-0472">Membrane</keyword>
<feature type="transmembrane region" description="Helical" evidence="7">
    <location>
        <begin position="53"/>
        <end position="72"/>
    </location>
</feature>
<keyword evidence="5 7" id="KW-1133">Transmembrane helix</keyword>
<dbReference type="GO" id="GO:0009306">
    <property type="term" value="P:protein secretion"/>
    <property type="evidence" value="ECO:0007669"/>
    <property type="project" value="UniProtKB-UniRule"/>
</dbReference>
<dbReference type="NCBIfam" id="NF009438">
    <property type="entry name" value="PRK12797.1"/>
    <property type="match status" value="1"/>
</dbReference>
<comment type="caution">
    <text evidence="7">Lacks conserved residue(s) required for the propagation of feature annotation.</text>
</comment>
<dbReference type="RefSeq" id="WP_090218104.1">
    <property type="nucleotide sequence ID" value="NZ_CANLDO010000022.1"/>
</dbReference>
<dbReference type="Proteomes" id="UP000198767">
    <property type="component" value="Unassembled WGS sequence"/>
</dbReference>
<comment type="similarity">
    <text evidence="2 7">Belongs to the FliP/MopC/SpaP family.</text>
</comment>
<dbReference type="NCBIfam" id="TIGR01102">
    <property type="entry name" value="yscR"/>
    <property type="match status" value="1"/>
</dbReference>
<keyword evidence="4 7" id="KW-0812">Transmembrane</keyword>
<comment type="subcellular location">
    <subcellularLocation>
        <location evidence="1">Cell membrane</location>
        <topology evidence="1">Multi-pass membrane protein</topology>
    </subcellularLocation>
</comment>
<evidence type="ECO:0000313" key="9">
    <source>
        <dbReference type="Proteomes" id="UP000198767"/>
    </source>
</evidence>
<dbReference type="InterPro" id="IPR005838">
    <property type="entry name" value="T3SS_IM_P"/>
</dbReference>
<evidence type="ECO:0000256" key="7">
    <source>
        <dbReference type="RuleBase" id="RU362070"/>
    </source>
</evidence>
<dbReference type="PROSITE" id="PS01061">
    <property type="entry name" value="FLIP_2"/>
    <property type="match status" value="1"/>
</dbReference>
<sequence length="217" mass="24244">MLDDLPSFLPTILAVSALGFLPFFTVMATAFTKISIVLMLLRNAMGVQQAPSGLVLNSITLTLTIFIIVPVLEGIFSELSSRELVLRDWETTVATFEVISNGFVEYMKKFADEDEVSFFMDAARKIWPENLHDSIHRENIFILLPAHVTSELTRAFQIAFMMFLPFVVIDMVVSNVLLAMGAMMVPPMLVSLPLKILLFVSVDGWARLLHGLILSYA</sequence>
<dbReference type="EMBL" id="FMWG01000004">
    <property type="protein sequence ID" value="SCZ61851.1"/>
    <property type="molecule type" value="Genomic_DNA"/>
</dbReference>
<evidence type="ECO:0000256" key="1">
    <source>
        <dbReference type="ARBA" id="ARBA00004651"/>
    </source>
</evidence>
<dbReference type="PANTHER" id="PTHR30587:SF2">
    <property type="entry name" value="SURFACE PRESENTATION OF ANTIGENS PROTEIN SPAP"/>
    <property type="match status" value="1"/>
</dbReference>
<gene>
    <name evidence="8" type="ORF">SAMN04488118_104302</name>
</gene>
<evidence type="ECO:0000256" key="2">
    <source>
        <dbReference type="ARBA" id="ARBA00006257"/>
    </source>
</evidence>
<dbReference type="OrthoDB" id="9805111at2"/>
<feature type="transmembrane region" description="Helical" evidence="7">
    <location>
        <begin position="12"/>
        <end position="41"/>
    </location>
</feature>
<evidence type="ECO:0000256" key="3">
    <source>
        <dbReference type="ARBA" id="ARBA00022475"/>
    </source>
</evidence>
<keyword evidence="9" id="KW-1185">Reference proteome</keyword>
<dbReference type="Pfam" id="PF00813">
    <property type="entry name" value="FliP"/>
    <property type="match status" value="1"/>
</dbReference>
<accession>A0A1G5QKJ4</accession>
<feature type="transmembrane region" description="Helical" evidence="7">
    <location>
        <begin position="158"/>
        <end position="184"/>
    </location>
</feature>
<evidence type="ECO:0000313" key="8">
    <source>
        <dbReference type="EMBL" id="SCZ61851.1"/>
    </source>
</evidence>
<name>A0A1G5QKJ4_9RHOB</name>